<feature type="compositionally biased region" description="Basic and acidic residues" evidence="1">
    <location>
        <begin position="225"/>
        <end position="238"/>
    </location>
</feature>
<name>A0A2N5TVP9_9BASI</name>
<dbReference type="OrthoDB" id="10682236at2759"/>
<reference evidence="2 3" key="1">
    <citation type="submission" date="2017-11" db="EMBL/GenBank/DDBJ databases">
        <title>De novo assembly and phasing of dikaryotic genomes from two isolates of Puccinia coronata f. sp. avenae, the causal agent of oat crown rust.</title>
        <authorList>
            <person name="Miller M.E."/>
            <person name="Zhang Y."/>
            <person name="Omidvar V."/>
            <person name="Sperschneider J."/>
            <person name="Schwessinger B."/>
            <person name="Raley C."/>
            <person name="Palmer J.M."/>
            <person name="Garnica D."/>
            <person name="Upadhyaya N."/>
            <person name="Rathjen J."/>
            <person name="Taylor J.M."/>
            <person name="Park R.F."/>
            <person name="Dodds P.N."/>
            <person name="Hirsch C.D."/>
            <person name="Kianian S.F."/>
            <person name="Figueroa M."/>
        </authorList>
    </citation>
    <scope>NUCLEOTIDE SEQUENCE [LARGE SCALE GENOMIC DNA]</scope>
    <source>
        <strain evidence="2">12NC29</strain>
    </source>
</reference>
<evidence type="ECO:0000313" key="3">
    <source>
        <dbReference type="Proteomes" id="UP000235388"/>
    </source>
</evidence>
<proteinExistence type="predicted"/>
<comment type="caution">
    <text evidence="2">The sequence shown here is derived from an EMBL/GenBank/DDBJ whole genome shotgun (WGS) entry which is preliminary data.</text>
</comment>
<sequence>MKITDDESAQAPAIINRWLQSKSQELRQFQGMRLDQYTKVKLKKATKAQYQRWRKKIREARYKVADGVFRNNHQLAVVLEDKDCHSDIEDAPGNVPPVSLFPPWRSLHLTQILHHLDSMAQDQATHYKTIKTNNQVYGRSARNHGKYVGGTTGVAQNWPIDCYNQTFWDGLGKYQQDIISTVPPINIQQIAENMGKMCGKTRPAAPSGSGDQGTSSCGQKRPKDKGKENGEGPLEKVPDGTMVVD</sequence>
<dbReference type="EMBL" id="PGCJ01000406">
    <property type="protein sequence ID" value="PLW29560.1"/>
    <property type="molecule type" value="Genomic_DNA"/>
</dbReference>
<dbReference type="AlphaFoldDB" id="A0A2N5TVP9"/>
<gene>
    <name evidence="2" type="ORF">PCANC_24760</name>
</gene>
<keyword evidence="3" id="KW-1185">Reference proteome</keyword>
<feature type="region of interest" description="Disordered" evidence="1">
    <location>
        <begin position="198"/>
        <end position="245"/>
    </location>
</feature>
<protein>
    <submittedName>
        <fullName evidence="2">Uncharacterized protein</fullName>
    </submittedName>
</protein>
<evidence type="ECO:0000256" key="1">
    <source>
        <dbReference type="SAM" id="MobiDB-lite"/>
    </source>
</evidence>
<evidence type="ECO:0000313" key="2">
    <source>
        <dbReference type="EMBL" id="PLW29560.1"/>
    </source>
</evidence>
<dbReference type="Proteomes" id="UP000235388">
    <property type="component" value="Unassembled WGS sequence"/>
</dbReference>
<organism evidence="2 3">
    <name type="scientific">Puccinia coronata f. sp. avenae</name>
    <dbReference type="NCBI Taxonomy" id="200324"/>
    <lineage>
        <taxon>Eukaryota</taxon>
        <taxon>Fungi</taxon>
        <taxon>Dikarya</taxon>
        <taxon>Basidiomycota</taxon>
        <taxon>Pucciniomycotina</taxon>
        <taxon>Pucciniomycetes</taxon>
        <taxon>Pucciniales</taxon>
        <taxon>Pucciniaceae</taxon>
        <taxon>Puccinia</taxon>
    </lineage>
</organism>
<accession>A0A2N5TVP9</accession>